<keyword evidence="1 4" id="KW-0808">Transferase</keyword>
<keyword evidence="3 4" id="KW-0012">Acyltransferase</keyword>
<keyword evidence="5" id="KW-1185">Reference proteome</keyword>
<accession>A0A6M1T6N8</accession>
<evidence type="ECO:0000256" key="3">
    <source>
        <dbReference type="ARBA" id="ARBA00023315"/>
    </source>
</evidence>
<dbReference type="EMBL" id="JAALLT010000002">
    <property type="protein sequence ID" value="NGP75923.1"/>
    <property type="molecule type" value="Genomic_DNA"/>
</dbReference>
<reference evidence="4 5" key="1">
    <citation type="submission" date="2020-02" db="EMBL/GenBank/DDBJ databases">
        <title>Balneolaceae bacterium YR4-1, complete genome.</title>
        <authorList>
            <person name="Li Y."/>
            <person name="Wu S."/>
        </authorList>
    </citation>
    <scope>NUCLEOTIDE SEQUENCE [LARGE SCALE GENOMIC DNA]</scope>
    <source>
        <strain evidence="4 5">YR4-1</strain>
    </source>
</reference>
<dbReference type="InterPro" id="IPR011004">
    <property type="entry name" value="Trimer_LpxA-like_sf"/>
</dbReference>
<dbReference type="InterPro" id="IPR001451">
    <property type="entry name" value="Hexapep"/>
</dbReference>
<dbReference type="RefSeq" id="WP_165139817.1">
    <property type="nucleotide sequence ID" value="NZ_JAALLT010000002.1"/>
</dbReference>
<gene>
    <name evidence="4" type="ORF">G3570_04710</name>
</gene>
<proteinExistence type="predicted"/>
<evidence type="ECO:0000313" key="5">
    <source>
        <dbReference type="Proteomes" id="UP000473278"/>
    </source>
</evidence>
<keyword evidence="2" id="KW-0677">Repeat</keyword>
<name>A0A6M1T6N8_9BACT</name>
<sequence>MKYTIIFIISLINRAHVYITTDRNINIRRSLLYLVRTKIQEENKVNINHSDIYNSLVKITGYFNMVDISNSLIKNTQIKISGENNKLILEEDVKLRNAEIHIRGNNCIIKIGKNTSTGGLRIVNVGNDNEIEIGEDCLFADHIEIWASDTHSIYNEHDEMINPEKPIKIKDKVWVGSHVTILKGVTIGTNSVIGMRSLVTKDIDAGTLNVGSPARVIRNNITWKLDY</sequence>
<protein>
    <submittedName>
        <fullName evidence="4">Acyltransferase</fullName>
    </submittedName>
</protein>
<dbReference type="GO" id="GO:0016746">
    <property type="term" value="F:acyltransferase activity"/>
    <property type="evidence" value="ECO:0007669"/>
    <property type="project" value="UniProtKB-KW"/>
</dbReference>
<dbReference type="Gene3D" id="2.160.10.10">
    <property type="entry name" value="Hexapeptide repeat proteins"/>
    <property type="match status" value="1"/>
</dbReference>
<dbReference type="Proteomes" id="UP000473278">
    <property type="component" value="Unassembled WGS sequence"/>
</dbReference>
<evidence type="ECO:0000256" key="1">
    <source>
        <dbReference type="ARBA" id="ARBA00022679"/>
    </source>
</evidence>
<organism evidence="4 5">
    <name type="scientific">Halalkalibaculum roseum</name>
    <dbReference type="NCBI Taxonomy" id="2709311"/>
    <lineage>
        <taxon>Bacteria</taxon>
        <taxon>Pseudomonadati</taxon>
        <taxon>Balneolota</taxon>
        <taxon>Balneolia</taxon>
        <taxon>Balneolales</taxon>
        <taxon>Balneolaceae</taxon>
        <taxon>Halalkalibaculum</taxon>
    </lineage>
</organism>
<dbReference type="CDD" id="cd04647">
    <property type="entry name" value="LbH_MAT_like"/>
    <property type="match status" value="1"/>
</dbReference>
<evidence type="ECO:0000313" key="4">
    <source>
        <dbReference type="EMBL" id="NGP75923.1"/>
    </source>
</evidence>
<evidence type="ECO:0000256" key="2">
    <source>
        <dbReference type="ARBA" id="ARBA00022737"/>
    </source>
</evidence>
<dbReference type="InterPro" id="IPR051159">
    <property type="entry name" value="Hexapeptide_acetyltransf"/>
</dbReference>
<dbReference type="InterPro" id="IPR018357">
    <property type="entry name" value="Hexapep_transf_CS"/>
</dbReference>
<dbReference type="PROSITE" id="PS00101">
    <property type="entry name" value="HEXAPEP_TRANSFERASES"/>
    <property type="match status" value="1"/>
</dbReference>
<dbReference type="PANTHER" id="PTHR23416:SF78">
    <property type="entry name" value="LIPOPOLYSACCHARIDE BIOSYNTHESIS O-ACETYL TRANSFERASE WBBJ-RELATED"/>
    <property type="match status" value="1"/>
</dbReference>
<dbReference type="PANTHER" id="PTHR23416">
    <property type="entry name" value="SIALIC ACID SYNTHASE-RELATED"/>
    <property type="match status" value="1"/>
</dbReference>
<comment type="caution">
    <text evidence="4">The sequence shown here is derived from an EMBL/GenBank/DDBJ whole genome shotgun (WGS) entry which is preliminary data.</text>
</comment>
<dbReference type="SUPFAM" id="SSF51161">
    <property type="entry name" value="Trimeric LpxA-like enzymes"/>
    <property type="match status" value="1"/>
</dbReference>
<dbReference type="Pfam" id="PF00132">
    <property type="entry name" value="Hexapep"/>
    <property type="match status" value="1"/>
</dbReference>
<dbReference type="AlphaFoldDB" id="A0A6M1T6N8"/>